<dbReference type="VEuPathDB" id="TriTrypDB:TvY486_1012770"/>
<keyword evidence="5" id="KW-0677">Repeat</keyword>
<dbReference type="Gene3D" id="2.130.10.10">
    <property type="entry name" value="YVTN repeat-like/Quinoprotein amine dehydrogenase"/>
    <property type="match status" value="1"/>
</dbReference>
<dbReference type="EMBL" id="HE573026">
    <property type="protein sequence ID" value="CCC52234.1"/>
    <property type="molecule type" value="Genomic_DNA"/>
</dbReference>
<evidence type="ECO:0000256" key="1">
    <source>
        <dbReference type="ARBA" id="ARBA00004245"/>
    </source>
</evidence>
<keyword evidence="6" id="KW-0009">Actin-binding</keyword>
<organism evidence="11">
    <name type="scientific">Trypanosoma vivax (strain Y486)</name>
    <dbReference type="NCBI Taxonomy" id="1055687"/>
    <lineage>
        <taxon>Eukaryota</taxon>
        <taxon>Discoba</taxon>
        <taxon>Euglenozoa</taxon>
        <taxon>Kinetoplastea</taxon>
        <taxon>Metakinetoplastina</taxon>
        <taxon>Trypanosomatida</taxon>
        <taxon>Trypanosomatidae</taxon>
        <taxon>Trypanosoma</taxon>
        <taxon>Duttonella</taxon>
    </lineage>
</organism>
<dbReference type="SMART" id="SM00320">
    <property type="entry name" value="WD40"/>
    <property type="match status" value="5"/>
</dbReference>
<sequence length="386" mass="42147">MSRGTICDAGIVGFSPSGDFSEAVFSPNNHQLLVVKCKDNEECSSWSVCATLEQHDQSVSAASWHGPTDRILSCAQDRTAYVWVRSSKGVWEPQVVLLDAGVKRGLTCCAWSASGSKIYVGSAAANIAVGCFEDEGQWWICRLLSQHCSTVTALAPHPSDDKLLASGSTDGRLLIVSTFIKRLDGNKVESFGHVYLDKNLGAWVHSAAWSSTGDRLAVSTHDSRVHVLESPPNGGFLQGDQIVTHHIVNMSILPLKALAFIGEDRLVGGGFDFYPVLITLTQDGWRMTGKWAVKQTKKVNLVQKIAREKFLSDTLSGRRDATLGEEEQTRHKNTINWVCCLANIQSKVVQHTEARAEPSVSGRALFATASMDGRVELWTMDDMSPL</sequence>
<keyword evidence="4 10" id="KW-0853">WD repeat</keyword>
<evidence type="ECO:0000256" key="8">
    <source>
        <dbReference type="ARBA" id="ARBA00041244"/>
    </source>
</evidence>
<dbReference type="GO" id="GO:0005885">
    <property type="term" value="C:Arp2/3 protein complex"/>
    <property type="evidence" value="ECO:0007669"/>
    <property type="project" value="InterPro"/>
</dbReference>
<evidence type="ECO:0000256" key="3">
    <source>
        <dbReference type="ARBA" id="ARBA00022490"/>
    </source>
</evidence>
<evidence type="ECO:0000256" key="9">
    <source>
        <dbReference type="ARBA" id="ARBA00041789"/>
    </source>
</evidence>
<dbReference type="PANTHER" id="PTHR10709:SF2">
    <property type="entry name" value="ACTIN-RELATED PROTEIN 2_3 COMPLEX SUBUNIT"/>
    <property type="match status" value="1"/>
</dbReference>
<evidence type="ECO:0000256" key="2">
    <source>
        <dbReference type="ARBA" id="ARBA00006260"/>
    </source>
</evidence>
<evidence type="ECO:0000256" key="4">
    <source>
        <dbReference type="ARBA" id="ARBA00022574"/>
    </source>
</evidence>
<evidence type="ECO:0000256" key="7">
    <source>
        <dbReference type="ARBA" id="ARBA00023212"/>
    </source>
</evidence>
<proteinExistence type="inferred from homology"/>
<evidence type="ECO:0000256" key="5">
    <source>
        <dbReference type="ARBA" id="ARBA00022737"/>
    </source>
</evidence>
<gene>
    <name evidence="11" type="ORF">TVY486_1012770</name>
</gene>
<dbReference type="SUPFAM" id="SSF50978">
    <property type="entry name" value="WD40 repeat-like"/>
    <property type="match status" value="1"/>
</dbReference>
<comment type="subcellular location">
    <subcellularLocation>
        <location evidence="1">Cytoplasm</location>
        <location evidence="1">Cytoskeleton</location>
    </subcellularLocation>
</comment>
<evidence type="ECO:0000256" key="6">
    <source>
        <dbReference type="ARBA" id="ARBA00023203"/>
    </source>
</evidence>
<evidence type="ECO:0000256" key="10">
    <source>
        <dbReference type="PROSITE-ProRule" id="PRU00221"/>
    </source>
</evidence>
<dbReference type="GO" id="GO:0034314">
    <property type="term" value="P:Arp2/3 complex-mediated actin nucleation"/>
    <property type="evidence" value="ECO:0007669"/>
    <property type="project" value="InterPro"/>
</dbReference>
<name>G0U472_TRYVY</name>
<feature type="repeat" description="WD" evidence="10">
    <location>
        <begin position="52"/>
        <end position="83"/>
    </location>
</feature>
<dbReference type="PANTHER" id="PTHR10709">
    <property type="entry name" value="ACTIN-RELATED PROTEIN 2/3 COMPLEX SUBUNIT 1"/>
    <property type="match status" value="1"/>
</dbReference>
<dbReference type="InterPro" id="IPR015943">
    <property type="entry name" value="WD40/YVTN_repeat-like_dom_sf"/>
</dbReference>
<dbReference type="PROSITE" id="PS50082">
    <property type="entry name" value="WD_REPEATS_2"/>
    <property type="match status" value="1"/>
</dbReference>
<dbReference type="InterPro" id="IPR036322">
    <property type="entry name" value="WD40_repeat_dom_sf"/>
</dbReference>
<reference evidence="11" key="1">
    <citation type="journal article" date="2012" name="Proc. Natl. Acad. Sci. U.S.A.">
        <title>Antigenic diversity is generated by distinct evolutionary mechanisms in African trypanosome species.</title>
        <authorList>
            <person name="Jackson A.P."/>
            <person name="Berry A."/>
            <person name="Aslett M."/>
            <person name="Allison H.C."/>
            <person name="Burton P."/>
            <person name="Vavrova-Anderson J."/>
            <person name="Brown R."/>
            <person name="Browne H."/>
            <person name="Corton N."/>
            <person name="Hauser H."/>
            <person name="Gamble J."/>
            <person name="Gilderthorp R."/>
            <person name="Marcello L."/>
            <person name="McQuillan J."/>
            <person name="Otto T.D."/>
            <person name="Quail M.A."/>
            <person name="Sanders M.J."/>
            <person name="van Tonder A."/>
            <person name="Ginger M.L."/>
            <person name="Field M.C."/>
            <person name="Barry J.D."/>
            <person name="Hertz-Fowler C."/>
            <person name="Berriman M."/>
        </authorList>
    </citation>
    <scope>NUCLEOTIDE SEQUENCE</scope>
    <source>
        <strain evidence="11">Y486</strain>
    </source>
</reference>
<dbReference type="InterPro" id="IPR001680">
    <property type="entry name" value="WD40_rpt"/>
</dbReference>
<keyword evidence="7" id="KW-0206">Cytoskeleton</keyword>
<dbReference type="GO" id="GO:0051015">
    <property type="term" value="F:actin filament binding"/>
    <property type="evidence" value="ECO:0007669"/>
    <property type="project" value="TreeGrafter"/>
</dbReference>
<dbReference type="OMA" id="IWDVKVT"/>
<dbReference type="Pfam" id="PF00400">
    <property type="entry name" value="WD40"/>
    <property type="match status" value="2"/>
</dbReference>
<dbReference type="InterPro" id="IPR017383">
    <property type="entry name" value="ARPC1"/>
</dbReference>
<evidence type="ECO:0000313" key="11">
    <source>
        <dbReference type="EMBL" id="CCC52234.1"/>
    </source>
</evidence>
<accession>G0U472</accession>
<dbReference type="AlphaFoldDB" id="G0U472"/>
<protein>
    <recommendedName>
        <fullName evidence="8">Arp2/3 complex 41 kDa subunit</fullName>
    </recommendedName>
    <alternativeName>
        <fullName evidence="9">p41-ARC</fullName>
    </alternativeName>
</protein>
<keyword evidence="3" id="KW-0963">Cytoplasm</keyword>
<comment type="similarity">
    <text evidence="2">Belongs to the WD repeat ARPC1 family.</text>
</comment>